<accession>A0A9W4P0L5</accession>
<dbReference type="PANTHER" id="PTHR43791:SF9">
    <property type="entry name" value="MAJOR FACILITATOR-TYPE TRANSPORTER HXNP"/>
    <property type="match status" value="1"/>
</dbReference>
<dbReference type="SUPFAM" id="SSF103473">
    <property type="entry name" value="MFS general substrate transporter"/>
    <property type="match status" value="1"/>
</dbReference>
<dbReference type="PANTHER" id="PTHR43791">
    <property type="entry name" value="PERMEASE-RELATED"/>
    <property type="match status" value="1"/>
</dbReference>
<dbReference type="Proteomes" id="UP001154252">
    <property type="component" value="Unassembled WGS sequence"/>
</dbReference>
<evidence type="ECO:0000313" key="10">
    <source>
        <dbReference type="Proteomes" id="UP001154252"/>
    </source>
</evidence>
<reference evidence="9" key="1">
    <citation type="submission" date="2021-07" db="EMBL/GenBank/DDBJ databases">
        <authorList>
            <person name="Branca A.L. A."/>
        </authorList>
    </citation>
    <scope>NUCLEOTIDE SEQUENCE</scope>
</reference>
<organism evidence="9 10">
    <name type="scientific">Penicillium egyptiacum</name>
    <dbReference type="NCBI Taxonomy" id="1303716"/>
    <lineage>
        <taxon>Eukaryota</taxon>
        <taxon>Fungi</taxon>
        <taxon>Dikarya</taxon>
        <taxon>Ascomycota</taxon>
        <taxon>Pezizomycotina</taxon>
        <taxon>Eurotiomycetes</taxon>
        <taxon>Eurotiomycetidae</taxon>
        <taxon>Eurotiales</taxon>
        <taxon>Aspergillaceae</taxon>
        <taxon>Penicillium</taxon>
    </lineage>
</organism>
<dbReference type="InterPro" id="IPR011701">
    <property type="entry name" value="MFS"/>
</dbReference>
<dbReference type="OrthoDB" id="2985014at2759"/>
<comment type="caution">
    <text evidence="9">The sequence shown here is derived from an EMBL/GenBank/DDBJ whole genome shotgun (WGS) entry which is preliminary data.</text>
</comment>
<protein>
    <recommendedName>
        <fullName evidence="11">Major facilitator superfamily (MFS) profile domain-containing protein</fullName>
    </recommendedName>
</protein>
<dbReference type="Pfam" id="PF07690">
    <property type="entry name" value="MFS_1"/>
    <property type="match status" value="1"/>
</dbReference>
<feature type="transmembrane region" description="Helical" evidence="8">
    <location>
        <begin position="213"/>
        <end position="233"/>
    </location>
</feature>
<dbReference type="GO" id="GO:0016020">
    <property type="term" value="C:membrane"/>
    <property type="evidence" value="ECO:0007669"/>
    <property type="project" value="UniProtKB-SubCell"/>
</dbReference>
<keyword evidence="4 8" id="KW-0812">Transmembrane</keyword>
<feature type="transmembrane region" description="Helical" evidence="8">
    <location>
        <begin position="373"/>
        <end position="395"/>
    </location>
</feature>
<feature type="transmembrane region" description="Helical" evidence="8">
    <location>
        <begin position="114"/>
        <end position="133"/>
    </location>
</feature>
<dbReference type="InterPro" id="IPR036259">
    <property type="entry name" value="MFS_trans_sf"/>
</dbReference>
<dbReference type="Gene3D" id="1.20.1250.20">
    <property type="entry name" value="MFS general substrate transporter like domains"/>
    <property type="match status" value="2"/>
</dbReference>
<comment type="similarity">
    <text evidence="2">Belongs to the major facilitator superfamily.</text>
</comment>
<dbReference type="FunFam" id="1.20.1250.20:FF:000013">
    <property type="entry name" value="MFS general substrate transporter"/>
    <property type="match status" value="1"/>
</dbReference>
<evidence type="ECO:0000256" key="2">
    <source>
        <dbReference type="ARBA" id="ARBA00008335"/>
    </source>
</evidence>
<keyword evidence="6 8" id="KW-0472">Membrane</keyword>
<feature type="transmembrane region" description="Helical" evidence="8">
    <location>
        <begin position="71"/>
        <end position="93"/>
    </location>
</feature>
<feature type="region of interest" description="Disordered" evidence="7">
    <location>
        <begin position="471"/>
        <end position="499"/>
    </location>
</feature>
<evidence type="ECO:0000313" key="9">
    <source>
        <dbReference type="EMBL" id="CAG8882758.1"/>
    </source>
</evidence>
<comment type="subcellular location">
    <subcellularLocation>
        <location evidence="1">Membrane</location>
        <topology evidence="1">Multi-pass membrane protein</topology>
    </subcellularLocation>
</comment>
<evidence type="ECO:0000256" key="4">
    <source>
        <dbReference type="ARBA" id="ARBA00022692"/>
    </source>
</evidence>
<feature type="transmembrane region" description="Helical" evidence="8">
    <location>
        <begin position="407"/>
        <end position="428"/>
    </location>
</feature>
<dbReference type="AlphaFoldDB" id="A0A9W4P0L5"/>
<evidence type="ECO:0000256" key="8">
    <source>
        <dbReference type="SAM" id="Phobius"/>
    </source>
</evidence>
<feature type="transmembrane region" description="Helical" evidence="8">
    <location>
        <begin position="180"/>
        <end position="201"/>
    </location>
</feature>
<feature type="transmembrane region" description="Helical" evidence="8">
    <location>
        <begin position="145"/>
        <end position="168"/>
    </location>
</feature>
<dbReference type="EMBL" id="CAJVRC010000452">
    <property type="protein sequence ID" value="CAG8882758.1"/>
    <property type="molecule type" value="Genomic_DNA"/>
</dbReference>
<evidence type="ECO:0000256" key="5">
    <source>
        <dbReference type="ARBA" id="ARBA00022989"/>
    </source>
</evidence>
<evidence type="ECO:0000256" key="1">
    <source>
        <dbReference type="ARBA" id="ARBA00004141"/>
    </source>
</evidence>
<keyword evidence="3" id="KW-0813">Transport</keyword>
<evidence type="ECO:0000256" key="6">
    <source>
        <dbReference type="ARBA" id="ARBA00023136"/>
    </source>
</evidence>
<sequence length="499" mass="55813">MISELKTTAMAKVPDPGANVGETTTYTDPEAERSYVRKVDFIVLPTLCLSNLSNAKTDGLEKDLLLKGNDYSLLILLFYIPFGLFDLPWNLLIKRFSGRVMLSFSETLQHFETLVRVADIYMIVSIVWGVLALCQCAAKDFGSLLAIRIILGVFEAGFFAGATFYLTLFYTRGEMGFRLAIMQSFAVLASAFSGLISFGAFQINHPTVKGWQWLFIIEGSMTLITGAVAFFLLPDGVQKAWFLTDRERAAATGRLLRDTSSEVNTPFNLKACFESWNDWKFPVWCLITFTYPVAYATAMNFFPLIVQRLGYSVIKTNLWTVAPNLVGTVFLLCVAKSSDYFRERTLHIAFSLTVSLVGMIILITIDVQNNKGVAYFACFLMAAGSYIPSCLVHAWHNNNNVHENSRAANTGFFVGLGNIAGVLSAGTFRTQYAPKYLPTLIATCCCNAVCIFLVLGLGGWMRMENHRRDSKQGLRLREDQTDTSQFKEGEKSPEWRYFP</sequence>
<dbReference type="GO" id="GO:0022857">
    <property type="term" value="F:transmembrane transporter activity"/>
    <property type="evidence" value="ECO:0007669"/>
    <property type="project" value="InterPro"/>
</dbReference>
<evidence type="ECO:0008006" key="11">
    <source>
        <dbReference type="Google" id="ProtNLM"/>
    </source>
</evidence>
<name>A0A9W4P0L5_9EURO</name>
<feature type="transmembrane region" description="Helical" evidence="8">
    <location>
        <begin position="347"/>
        <end position="367"/>
    </location>
</feature>
<keyword evidence="10" id="KW-1185">Reference proteome</keyword>
<gene>
    <name evidence="9" type="ORF">PEGY_LOCUS230</name>
</gene>
<evidence type="ECO:0000256" key="3">
    <source>
        <dbReference type="ARBA" id="ARBA00022448"/>
    </source>
</evidence>
<keyword evidence="5 8" id="KW-1133">Transmembrane helix</keyword>
<evidence type="ECO:0000256" key="7">
    <source>
        <dbReference type="SAM" id="MobiDB-lite"/>
    </source>
</evidence>
<feature type="transmembrane region" description="Helical" evidence="8">
    <location>
        <begin position="283"/>
        <end position="306"/>
    </location>
</feature>
<feature type="transmembrane region" description="Helical" evidence="8">
    <location>
        <begin position="440"/>
        <end position="461"/>
    </location>
</feature>
<proteinExistence type="inferred from homology"/>